<dbReference type="Proteomes" id="UP000271162">
    <property type="component" value="Unassembled WGS sequence"/>
</dbReference>
<feature type="compositionally biased region" description="Basic and acidic residues" evidence="1">
    <location>
        <begin position="1"/>
        <end position="28"/>
    </location>
</feature>
<name>A0A0N4XC65_NIPBR</name>
<dbReference type="AlphaFoldDB" id="A0A0N4XC65"/>
<evidence type="ECO:0000313" key="4">
    <source>
        <dbReference type="WBParaSite" id="NBR_0000002101-mRNA-1"/>
    </source>
</evidence>
<keyword evidence="3" id="KW-1185">Reference proteome</keyword>
<feature type="region of interest" description="Disordered" evidence="1">
    <location>
        <begin position="1"/>
        <end position="53"/>
    </location>
</feature>
<reference evidence="2 3" key="2">
    <citation type="submission" date="2018-11" db="EMBL/GenBank/DDBJ databases">
        <authorList>
            <consortium name="Pathogen Informatics"/>
        </authorList>
    </citation>
    <scope>NUCLEOTIDE SEQUENCE [LARGE SCALE GENOMIC DNA]</scope>
</reference>
<evidence type="ECO:0000313" key="3">
    <source>
        <dbReference type="Proteomes" id="UP000271162"/>
    </source>
</evidence>
<organism evidence="4">
    <name type="scientific">Nippostrongylus brasiliensis</name>
    <name type="common">Rat hookworm</name>
    <dbReference type="NCBI Taxonomy" id="27835"/>
    <lineage>
        <taxon>Eukaryota</taxon>
        <taxon>Metazoa</taxon>
        <taxon>Ecdysozoa</taxon>
        <taxon>Nematoda</taxon>
        <taxon>Chromadorea</taxon>
        <taxon>Rhabditida</taxon>
        <taxon>Rhabditina</taxon>
        <taxon>Rhabditomorpha</taxon>
        <taxon>Strongyloidea</taxon>
        <taxon>Heligmosomidae</taxon>
        <taxon>Nippostrongylus</taxon>
    </lineage>
</organism>
<sequence>MPAKIANEEQHREGETQRVGRNETDSEKCATSGGGRSASHLDGRSCRLPSGRETSAARAYEPLPFLHDTSSAILLAIRWLDKWPNDYTIAD</sequence>
<proteinExistence type="predicted"/>
<dbReference type="EMBL" id="UYSL01000004">
    <property type="protein sequence ID" value="VDL61806.1"/>
    <property type="molecule type" value="Genomic_DNA"/>
</dbReference>
<accession>A0A0N4XC65</accession>
<reference evidence="4" key="1">
    <citation type="submission" date="2017-02" db="UniProtKB">
        <authorList>
            <consortium name="WormBaseParasite"/>
        </authorList>
    </citation>
    <scope>IDENTIFICATION</scope>
</reference>
<protein>
    <submittedName>
        <fullName evidence="2 4">Uncharacterized protein</fullName>
    </submittedName>
</protein>
<evidence type="ECO:0000256" key="1">
    <source>
        <dbReference type="SAM" id="MobiDB-lite"/>
    </source>
</evidence>
<evidence type="ECO:0000313" key="2">
    <source>
        <dbReference type="EMBL" id="VDL61806.1"/>
    </source>
</evidence>
<dbReference type="WBParaSite" id="NBR_0000002101-mRNA-1">
    <property type="protein sequence ID" value="NBR_0000002101-mRNA-1"/>
    <property type="gene ID" value="NBR_0000002101"/>
</dbReference>
<gene>
    <name evidence="2" type="ORF">NBR_LOCUS22</name>
</gene>